<dbReference type="Proteomes" id="UP001257627">
    <property type="component" value="Unassembled WGS sequence"/>
</dbReference>
<evidence type="ECO:0000313" key="3">
    <source>
        <dbReference type="EMBL" id="MDU8992048.1"/>
    </source>
</evidence>
<dbReference type="PANTHER" id="PTHR34853">
    <property type="match status" value="1"/>
</dbReference>
<dbReference type="PANTHER" id="PTHR34853:SF1">
    <property type="entry name" value="LIPASE 5"/>
    <property type="match status" value="1"/>
</dbReference>
<dbReference type="EMBL" id="JARAKF010000001">
    <property type="protein sequence ID" value="MDU8992048.1"/>
    <property type="molecule type" value="Genomic_DNA"/>
</dbReference>
<evidence type="ECO:0000259" key="2">
    <source>
        <dbReference type="Pfam" id="PF00561"/>
    </source>
</evidence>
<accession>A0ABU3UDW9</accession>
<reference evidence="3 4" key="1">
    <citation type="submission" date="2023-02" db="EMBL/GenBank/DDBJ databases">
        <authorList>
            <person name="Maleckis M."/>
        </authorList>
    </citation>
    <scope>NUCLEOTIDE SEQUENCE [LARGE SCALE GENOMIC DNA]</scope>
    <source>
        <strain evidence="3 4">P8-A2</strain>
    </source>
</reference>
<feature type="domain" description="AB hydrolase-1" evidence="2">
    <location>
        <begin position="140"/>
        <end position="391"/>
    </location>
</feature>
<sequence length="421" mass="44803">MPLLRGGPARALLCPLTVLAFLTGAVNAAGSVAAPAGASPQGDFYQYPSRKTLETSSPGHLLASEPMTVSTRLQSVSSRAMRIMYRSVGLHGEPIAVTGFLLVPRGAAPRGGWPVISWGHGATGVGPVCAPSRHANLYPSSDQYAETDMIEHLVQDGYAVVGADYPGLGFPDTVENFPQTDLESRSVIDAVLAARQASTQFGRQWFAVGHSQGGTPVLRVGEDAARWAPGLRFLGTVALAPPSHFAAVMDEMGAARPPVNMGLAVLGSYIAVGAHLYSPRIPYTNVLAPQLAAQIPLAKKLCADELDIYLNNVQLQRVGNPHWARNATLHRFIDSLEPAKGRSAGPILLLQGERDQTVPVEVTTALNTELCDLGDVVNYRIYADANHESVLSASYKDVAAWLRDRLQGQPAPSTCQPRAAH</sequence>
<protein>
    <submittedName>
        <fullName evidence="3">Alpha/beta fold hydrolase</fullName>
    </submittedName>
</protein>
<dbReference type="InterPro" id="IPR005152">
    <property type="entry name" value="Lipase_secreted"/>
</dbReference>
<organism evidence="3 4">
    <name type="scientific">Streptomyces mirabilis</name>
    <dbReference type="NCBI Taxonomy" id="68239"/>
    <lineage>
        <taxon>Bacteria</taxon>
        <taxon>Bacillati</taxon>
        <taxon>Actinomycetota</taxon>
        <taxon>Actinomycetes</taxon>
        <taxon>Kitasatosporales</taxon>
        <taxon>Streptomycetaceae</taxon>
        <taxon>Streptomyces</taxon>
    </lineage>
</organism>
<evidence type="ECO:0000313" key="4">
    <source>
        <dbReference type="Proteomes" id="UP001257627"/>
    </source>
</evidence>
<dbReference type="Pfam" id="PF00561">
    <property type="entry name" value="Abhydrolase_1"/>
    <property type="match status" value="1"/>
</dbReference>
<feature type="chain" id="PRO_5045411644" evidence="1">
    <location>
        <begin position="29"/>
        <end position="421"/>
    </location>
</feature>
<dbReference type="GO" id="GO:0016787">
    <property type="term" value="F:hydrolase activity"/>
    <property type="evidence" value="ECO:0007669"/>
    <property type="project" value="UniProtKB-KW"/>
</dbReference>
<dbReference type="Gene3D" id="3.40.50.1820">
    <property type="entry name" value="alpha/beta hydrolase"/>
    <property type="match status" value="2"/>
</dbReference>
<dbReference type="InterPro" id="IPR029058">
    <property type="entry name" value="AB_hydrolase_fold"/>
</dbReference>
<keyword evidence="4" id="KW-1185">Reference proteome</keyword>
<keyword evidence="1" id="KW-0732">Signal</keyword>
<keyword evidence="3" id="KW-0378">Hydrolase</keyword>
<proteinExistence type="predicted"/>
<dbReference type="SUPFAM" id="SSF53474">
    <property type="entry name" value="alpha/beta-Hydrolases"/>
    <property type="match status" value="1"/>
</dbReference>
<name>A0ABU3UDW9_9ACTN</name>
<dbReference type="RefSeq" id="WP_316732472.1">
    <property type="nucleotide sequence ID" value="NZ_JARAKF010000001.1"/>
</dbReference>
<evidence type="ECO:0000256" key="1">
    <source>
        <dbReference type="SAM" id="SignalP"/>
    </source>
</evidence>
<dbReference type="PIRSF" id="PIRSF029171">
    <property type="entry name" value="Esterase_LipA"/>
    <property type="match status" value="1"/>
</dbReference>
<dbReference type="InterPro" id="IPR000073">
    <property type="entry name" value="AB_hydrolase_1"/>
</dbReference>
<gene>
    <name evidence="3" type="ORF">PU648_06675</name>
</gene>
<comment type="caution">
    <text evidence="3">The sequence shown here is derived from an EMBL/GenBank/DDBJ whole genome shotgun (WGS) entry which is preliminary data.</text>
</comment>
<feature type="signal peptide" evidence="1">
    <location>
        <begin position="1"/>
        <end position="28"/>
    </location>
</feature>